<feature type="compositionally biased region" description="Polar residues" evidence="1">
    <location>
        <begin position="857"/>
        <end position="871"/>
    </location>
</feature>
<feature type="compositionally biased region" description="Basic and acidic residues" evidence="1">
    <location>
        <begin position="571"/>
        <end position="583"/>
    </location>
</feature>
<feature type="compositionally biased region" description="Basic residues" evidence="1">
    <location>
        <begin position="517"/>
        <end position="531"/>
    </location>
</feature>
<dbReference type="Pfam" id="PF23865">
    <property type="entry name" value="DUF7223"/>
    <property type="match status" value="1"/>
</dbReference>
<proteinExistence type="predicted"/>
<keyword evidence="2" id="KW-1133">Transmembrane helix</keyword>
<dbReference type="OrthoDB" id="160645at2759"/>
<dbReference type="AlphaFoldDB" id="A0A6A6JBL9"/>
<evidence type="ECO:0000313" key="5">
    <source>
        <dbReference type="EMBL" id="KAF2273388.1"/>
    </source>
</evidence>
<accession>A0A6A6JBL9</accession>
<dbReference type="InterPro" id="IPR054293">
    <property type="entry name" value="DUF7029"/>
</dbReference>
<dbReference type="GeneID" id="54546467"/>
<feature type="compositionally biased region" description="Low complexity" evidence="1">
    <location>
        <begin position="532"/>
        <end position="570"/>
    </location>
</feature>
<feature type="compositionally biased region" description="Low complexity" evidence="1">
    <location>
        <begin position="926"/>
        <end position="960"/>
    </location>
</feature>
<dbReference type="Proteomes" id="UP000800097">
    <property type="component" value="Unassembled WGS sequence"/>
</dbReference>
<keyword evidence="6" id="KW-1185">Reference proteome</keyword>
<feature type="transmembrane region" description="Helical" evidence="2">
    <location>
        <begin position="32"/>
        <end position="53"/>
    </location>
</feature>
<feature type="domain" description="DUF7029" evidence="3">
    <location>
        <begin position="110"/>
        <end position="209"/>
    </location>
</feature>
<feature type="domain" description="DUF7223" evidence="4">
    <location>
        <begin position="238"/>
        <end position="498"/>
    </location>
</feature>
<dbReference type="InterPro" id="IPR055647">
    <property type="entry name" value="DUF7223"/>
</dbReference>
<feature type="compositionally biased region" description="Polar residues" evidence="1">
    <location>
        <begin position="666"/>
        <end position="678"/>
    </location>
</feature>
<dbReference type="Pfam" id="PF22974">
    <property type="entry name" value="DUF7029"/>
    <property type="match status" value="1"/>
</dbReference>
<organism evidence="5 6">
    <name type="scientific">Westerdykella ornata</name>
    <dbReference type="NCBI Taxonomy" id="318751"/>
    <lineage>
        <taxon>Eukaryota</taxon>
        <taxon>Fungi</taxon>
        <taxon>Dikarya</taxon>
        <taxon>Ascomycota</taxon>
        <taxon>Pezizomycotina</taxon>
        <taxon>Dothideomycetes</taxon>
        <taxon>Pleosporomycetidae</taxon>
        <taxon>Pleosporales</taxon>
        <taxon>Sporormiaceae</taxon>
        <taxon>Westerdykella</taxon>
    </lineage>
</organism>
<evidence type="ECO:0000256" key="1">
    <source>
        <dbReference type="SAM" id="MobiDB-lite"/>
    </source>
</evidence>
<feature type="compositionally biased region" description="Low complexity" evidence="1">
    <location>
        <begin position="681"/>
        <end position="708"/>
    </location>
</feature>
<keyword evidence="2" id="KW-0812">Transmembrane</keyword>
<name>A0A6A6JBL9_WESOR</name>
<gene>
    <name evidence="5" type="ORF">EI97DRAFT_155832</name>
</gene>
<feature type="compositionally biased region" description="Pro residues" evidence="1">
    <location>
        <begin position="879"/>
        <end position="925"/>
    </location>
</feature>
<protein>
    <submittedName>
        <fullName evidence="5">Uncharacterized protein</fullName>
    </submittedName>
</protein>
<feature type="transmembrane region" description="Helical" evidence="2">
    <location>
        <begin position="6"/>
        <end position="25"/>
    </location>
</feature>
<dbReference type="RefSeq" id="XP_033650927.1">
    <property type="nucleotide sequence ID" value="XM_033793292.1"/>
</dbReference>
<sequence length="976" mass="105839">MAVKSYILYAQALIHALSLVFRVVLKMMLRGYVLIFFASLFLLHVFAVDLVPIQDPIKPDEILKSVKRDPSLPSFTGNLDLQDVETFFWGAPAGDKLVYANLTVYFPETYEYVIALERFADTLKSVACSENMMLEFIDKAAFDYAKSVWQWVSDDVNNSFVLVSNHEKCADDMERQPFIVSDIRYDDEHNKAYLTADLKEWDEVMHSYTLHVGNMPLTPVHRMLMERGIMKRDADFTMDLTSGYDQRLFSASGGGWTASVDAVIRTVGSLNVDIDLDVEWFSIKSASMSINPDGLAASLQLALSAEGTLREAYPWKKTVLSLPVQGLNLKNIIKLGAFLDIDVGFTMEEWAGEARANFGARMEISNAAIAKVDLVDSKNNAFSGWAPSFSQIPLNLNAKIEGSARAYAEPNIKLEASALRWGWNVALGMQMPYLSADFAAMYDTTGVCDSKKTLGVDVGAKVGIEVHAQAATKGNEASPFWEQEIFAKEWNLLSTCLPFGANNAKTGEAADPNPAPKTRKSKTKSKSKASKSSKASKTPAPTNETKTTKTAKSSTVRPTPRPTPAASSARATKDLSKSRELEPTKTSSKLATTAKSTTSRTTRVSDTDGSRSRKPANSGGEDPSSTTSVNISKTSDAATSSTFSTLRRNSTGTKDDTQTTSDSDIVPSSATLSTSRRFNVTAAPSSQRSATATSSALSSTSSADSCPASVLGCAHCKDSLDMDDRPTREYFAVEVEGGSDFESNSTELRKRETREYTYTCSHITETVTMAPYPAFRNWKTQRSKKITEFYLASDTGDCLNHGISKTSSPASPVPTGDYAMEHVSKNTVFPKSHLLGTISFHSPRHYPISPSKPLCTCTPTNTHPRSTRATGSSNSSPRSRPPPPIPSPAPLSPQSSSPPPQPLLPLPAGAVPPPPGSTPSCPPSAPHATTSSSSSSCKTSTAPNSASSTRPTTTTSSPTTYGVRRARTRRWKDWRS</sequence>
<keyword evidence="2" id="KW-0472">Membrane</keyword>
<evidence type="ECO:0000259" key="3">
    <source>
        <dbReference type="Pfam" id="PF22974"/>
    </source>
</evidence>
<evidence type="ECO:0000313" key="6">
    <source>
        <dbReference type="Proteomes" id="UP000800097"/>
    </source>
</evidence>
<feature type="compositionally biased region" description="Low complexity" evidence="1">
    <location>
        <begin position="632"/>
        <end position="645"/>
    </location>
</feature>
<reference evidence="5" key="1">
    <citation type="journal article" date="2020" name="Stud. Mycol.">
        <title>101 Dothideomycetes genomes: a test case for predicting lifestyles and emergence of pathogens.</title>
        <authorList>
            <person name="Haridas S."/>
            <person name="Albert R."/>
            <person name="Binder M."/>
            <person name="Bloem J."/>
            <person name="Labutti K."/>
            <person name="Salamov A."/>
            <person name="Andreopoulos B."/>
            <person name="Baker S."/>
            <person name="Barry K."/>
            <person name="Bills G."/>
            <person name="Bluhm B."/>
            <person name="Cannon C."/>
            <person name="Castanera R."/>
            <person name="Culley D."/>
            <person name="Daum C."/>
            <person name="Ezra D."/>
            <person name="Gonzalez J."/>
            <person name="Henrissat B."/>
            <person name="Kuo A."/>
            <person name="Liang C."/>
            <person name="Lipzen A."/>
            <person name="Lutzoni F."/>
            <person name="Magnuson J."/>
            <person name="Mondo S."/>
            <person name="Nolan M."/>
            <person name="Ohm R."/>
            <person name="Pangilinan J."/>
            <person name="Park H.-J."/>
            <person name="Ramirez L."/>
            <person name="Alfaro M."/>
            <person name="Sun H."/>
            <person name="Tritt A."/>
            <person name="Yoshinaga Y."/>
            <person name="Zwiers L.-H."/>
            <person name="Turgeon B."/>
            <person name="Goodwin S."/>
            <person name="Spatafora J."/>
            <person name="Crous P."/>
            <person name="Grigoriev I."/>
        </authorList>
    </citation>
    <scope>NUCLEOTIDE SEQUENCE</scope>
    <source>
        <strain evidence="5">CBS 379.55</strain>
    </source>
</reference>
<feature type="compositionally biased region" description="Low complexity" evidence="1">
    <location>
        <begin position="584"/>
        <end position="602"/>
    </location>
</feature>
<dbReference type="EMBL" id="ML986510">
    <property type="protein sequence ID" value="KAF2273388.1"/>
    <property type="molecule type" value="Genomic_DNA"/>
</dbReference>
<feature type="region of interest" description="Disordered" evidence="1">
    <location>
        <begin position="856"/>
        <end position="976"/>
    </location>
</feature>
<feature type="region of interest" description="Disordered" evidence="1">
    <location>
        <begin position="505"/>
        <end position="708"/>
    </location>
</feature>
<evidence type="ECO:0000259" key="4">
    <source>
        <dbReference type="Pfam" id="PF23865"/>
    </source>
</evidence>
<evidence type="ECO:0000256" key="2">
    <source>
        <dbReference type="SAM" id="Phobius"/>
    </source>
</evidence>